<evidence type="ECO:0000313" key="7">
    <source>
        <dbReference type="EMBL" id="EQD69810.1"/>
    </source>
</evidence>
<dbReference type="InterPro" id="IPR037066">
    <property type="entry name" value="Plug_dom_sf"/>
</dbReference>
<keyword evidence="5" id="KW-0998">Cell outer membrane</keyword>
<dbReference type="SUPFAM" id="SSF56935">
    <property type="entry name" value="Porins"/>
    <property type="match status" value="1"/>
</dbReference>
<evidence type="ECO:0000259" key="6">
    <source>
        <dbReference type="Pfam" id="PF25183"/>
    </source>
</evidence>
<accession>T1CLV4</accession>
<evidence type="ECO:0000256" key="5">
    <source>
        <dbReference type="ARBA" id="ARBA00023237"/>
    </source>
</evidence>
<evidence type="ECO:0000256" key="4">
    <source>
        <dbReference type="ARBA" id="ARBA00023136"/>
    </source>
</evidence>
<dbReference type="GO" id="GO:0015344">
    <property type="term" value="F:siderophore uptake transmembrane transporter activity"/>
    <property type="evidence" value="ECO:0007669"/>
    <property type="project" value="TreeGrafter"/>
</dbReference>
<dbReference type="Gene3D" id="2.170.130.10">
    <property type="entry name" value="TonB-dependent receptor, plug domain"/>
    <property type="match status" value="1"/>
</dbReference>
<dbReference type="GO" id="GO:0009279">
    <property type="term" value="C:cell outer membrane"/>
    <property type="evidence" value="ECO:0007669"/>
    <property type="project" value="UniProtKB-SubCell"/>
</dbReference>
<evidence type="ECO:0000256" key="1">
    <source>
        <dbReference type="ARBA" id="ARBA00004571"/>
    </source>
</evidence>
<comment type="caution">
    <text evidence="7">The sequence shown here is derived from an EMBL/GenBank/DDBJ whole genome shotgun (WGS) entry which is preliminary data.</text>
</comment>
<dbReference type="InterPro" id="IPR010917">
    <property type="entry name" value="TonB_rcpt_CS"/>
</dbReference>
<dbReference type="InterPro" id="IPR039426">
    <property type="entry name" value="TonB-dep_rcpt-like"/>
</dbReference>
<keyword evidence="2" id="KW-0813">Transport</keyword>
<keyword evidence="4" id="KW-0472">Membrane</keyword>
<sequence length="1008" mass="109173">MKTPQSFKKKLLASLIATSLVGLGTALPTSALAASADATLRGNTAPHTQVVIREIATGLTRKTESNGHGVYVLLGLPPGTYTVHAGSGPEQKVKLNVASTVTLNLQTASESKATELAAVKVTAQTINIQDMSTSQVGSNVSLHQIQNMPAASRNFLQFADTVPGMVFSRAANGDTELQAGGQADSAINVYIDGVSQKNMVLPGGMVGQNASQGNPFPQLAIGEYRVITNNQEAEYGMLSSAAIVASTKSGTNKFKGDAFYSFNSTGMRAATPAENAAGKKTPSTDKDFGFDFGGPIIKNKAHFYIAYEGKKFNTPTVVIPFAPQVYVNQLPASVLSQVGPANLPFLENNWFAKIDYEPTDRDRFVLETHIRNETSISGVGGINTASAGLNTINYQKTADLAWEHNGYDWFNRLEATWQDAAYQPTPIALGIGNAYTAAINTNYPLNPNQIILQTGNSPLAQQYKGQRGIGIFDHFTYDGLQWHGSHVIKAGFNLQRVTLTAQDAGDSNALLYYKVSPTTGTEGTPYQAQFGAPVPGLSPVSVSNNTLFDAFLQDTWTFNKHWTFNVGVRADYDRTPAYLNYVTPAPVIAALNTQAPGAATGITYAQQLAQGGININNYVSNGSNRSAKLHFSPRLGFAYDIDGNQKHVIFGGVGRTYNHNLYDLLQVEQTKYVLSQPTIYFGTASQPCLSGQTPCYAWNPSYLSIPALQALVAGSFAGKEVDMMPNNLKTPYSDQFSIGMRNQIGEWDTSVAVTRVLSYDGLTGFLGNRAPGGAFWVHEPWGGVGQPWTYPLPGFGNLILWGNSLRTSTTQLLLSAQKPYTEESGWGLTVAYTYTHARWNMDNQALNNNYSFDAEYPYQYPFIGEPVAKSRIVIAGTLKGPWDIAMGARLTLATPIPGVNLACYSDPNSPSGCIPVAATPQGSHFLVGGRIWGYRDFSVQFTKNFKLWGLNAYARADIINLLNWHNYSSYIENYGSNGVLNKYPVAYNPLGEISGYPRYVKLTVGVQF</sequence>
<dbReference type="PANTHER" id="PTHR30069:SF46">
    <property type="entry name" value="OAR PROTEIN"/>
    <property type="match status" value="1"/>
</dbReference>
<dbReference type="InterPro" id="IPR057601">
    <property type="entry name" value="Oar-like_b-barrel"/>
</dbReference>
<feature type="domain" description="TonB-dependent transporter Oar-like beta-barrel" evidence="6">
    <location>
        <begin position="341"/>
        <end position="857"/>
    </location>
</feature>
<dbReference type="AlphaFoldDB" id="T1CLV4"/>
<dbReference type="Pfam" id="PF25183">
    <property type="entry name" value="OMP_b-brl_4"/>
    <property type="match status" value="2"/>
</dbReference>
<reference evidence="7" key="2">
    <citation type="journal article" date="2014" name="ISME J.">
        <title>Microbial stratification in low pH oxic and suboxic macroscopic growths along an acid mine drainage.</title>
        <authorList>
            <person name="Mendez-Garcia C."/>
            <person name="Mesa V."/>
            <person name="Sprenger R.R."/>
            <person name="Richter M."/>
            <person name="Diez M.S."/>
            <person name="Solano J."/>
            <person name="Bargiela R."/>
            <person name="Golyshina O.V."/>
            <person name="Manteca A."/>
            <person name="Ramos J.L."/>
            <person name="Gallego J.R."/>
            <person name="Llorente I."/>
            <person name="Martins Dos Santos V.A."/>
            <person name="Jensen O.N."/>
            <person name="Pelaez A.I."/>
            <person name="Sanchez J."/>
            <person name="Ferrer M."/>
        </authorList>
    </citation>
    <scope>NUCLEOTIDE SEQUENCE</scope>
</reference>
<evidence type="ECO:0000256" key="2">
    <source>
        <dbReference type="ARBA" id="ARBA00022448"/>
    </source>
</evidence>
<dbReference type="PANTHER" id="PTHR30069">
    <property type="entry name" value="TONB-DEPENDENT OUTER MEMBRANE RECEPTOR"/>
    <property type="match status" value="1"/>
</dbReference>
<dbReference type="InterPro" id="IPR036942">
    <property type="entry name" value="Beta-barrel_TonB_sf"/>
</dbReference>
<evidence type="ECO:0000256" key="3">
    <source>
        <dbReference type="ARBA" id="ARBA00022692"/>
    </source>
</evidence>
<dbReference type="GO" id="GO:0044718">
    <property type="term" value="P:siderophore transmembrane transport"/>
    <property type="evidence" value="ECO:0007669"/>
    <property type="project" value="TreeGrafter"/>
</dbReference>
<gene>
    <name evidence="7" type="ORF">B1B_05329</name>
</gene>
<reference evidence="7" key="1">
    <citation type="submission" date="2013-08" db="EMBL/GenBank/DDBJ databases">
        <authorList>
            <person name="Mendez C."/>
            <person name="Richter M."/>
            <person name="Ferrer M."/>
            <person name="Sanchez J."/>
        </authorList>
    </citation>
    <scope>NUCLEOTIDE SEQUENCE</scope>
</reference>
<protein>
    <submittedName>
        <fullName evidence="7">OmpA-related protein</fullName>
    </submittedName>
</protein>
<comment type="subcellular location">
    <subcellularLocation>
        <location evidence="1">Cell outer membrane</location>
        <topology evidence="1">Multi-pass membrane protein</topology>
    </subcellularLocation>
</comment>
<organism evidence="7">
    <name type="scientific">mine drainage metagenome</name>
    <dbReference type="NCBI Taxonomy" id="410659"/>
    <lineage>
        <taxon>unclassified sequences</taxon>
        <taxon>metagenomes</taxon>
        <taxon>ecological metagenomes</taxon>
    </lineage>
</organism>
<dbReference type="PROSITE" id="PS01156">
    <property type="entry name" value="TONB_DEPENDENT_REC_2"/>
    <property type="match status" value="1"/>
</dbReference>
<name>T1CLV4_9ZZZZ</name>
<dbReference type="EMBL" id="AUZY01003368">
    <property type="protein sequence ID" value="EQD69810.1"/>
    <property type="molecule type" value="Genomic_DNA"/>
</dbReference>
<keyword evidence="3" id="KW-0812">Transmembrane</keyword>
<feature type="domain" description="TonB-dependent transporter Oar-like beta-barrel" evidence="6">
    <location>
        <begin position="246"/>
        <end position="324"/>
    </location>
</feature>
<dbReference type="Gene3D" id="2.40.170.20">
    <property type="entry name" value="TonB-dependent receptor, beta-barrel domain"/>
    <property type="match status" value="1"/>
</dbReference>
<proteinExistence type="predicted"/>